<evidence type="ECO:0000256" key="10">
    <source>
        <dbReference type="ARBA" id="ARBA00022989"/>
    </source>
</evidence>
<evidence type="ECO:0000256" key="15">
    <source>
        <dbReference type="ARBA" id="ARBA00023239"/>
    </source>
</evidence>
<reference evidence="19 20" key="1">
    <citation type="journal article" date="2019" name="Sci. Rep.">
        <title>Nanopore sequencing improves the draft genome of the human pathogenic amoeba Naegleria fowleri.</title>
        <authorList>
            <person name="Liechti N."/>
            <person name="Schurch N."/>
            <person name="Bruggmann R."/>
            <person name="Wittwer M."/>
        </authorList>
    </citation>
    <scope>NUCLEOTIDE SEQUENCE [LARGE SCALE GENOMIC DNA]</scope>
    <source>
        <strain evidence="19 20">ATCC 30894</strain>
    </source>
</reference>
<gene>
    <name evidence="19" type="ORF">FDP41_004021</name>
</gene>
<proteinExistence type="inferred from homology"/>
<evidence type="ECO:0000313" key="20">
    <source>
        <dbReference type="Proteomes" id="UP000444721"/>
    </source>
</evidence>
<keyword evidence="10" id="KW-1133">Transmembrane helix</keyword>
<dbReference type="OrthoDB" id="331544at2759"/>
<keyword evidence="15" id="KW-0456">Lyase</keyword>
<dbReference type="GO" id="GO:0032580">
    <property type="term" value="C:Golgi cisterna membrane"/>
    <property type="evidence" value="ECO:0007669"/>
    <property type="project" value="UniProtKB-SubCell"/>
</dbReference>
<dbReference type="Proteomes" id="UP000444721">
    <property type="component" value="Unassembled WGS sequence"/>
</dbReference>
<evidence type="ECO:0000256" key="7">
    <source>
        <dbReference type="ARBA" id="ARBA00022692"/>
    </source>
</evidence>
<dbReference type="GO" id="GO:0033320">
    <property type="term" value="P:UDP-D-xylose biosynthetic process"/>
    <property type="evidence" value="ECO:0007669"/>
    <property type="project" value="UniProtKB-UniPathway"/>
</dbReference>
<dbReference type="UniPathway" id="UPA00796">
    <property type="reaction ID" value="UER00771"/>
</dbReference>
<evidence type="ECO:0000256" key="9">
    <source>
        <dbReference type="ARBA" id="ARBA00022968"/>
    </source>
</evidence>
<evidence type="ECO:0000256" key="3">
    <source>
        <dbReference type="ARBA" id="ARBA00005100"/>
    </source>
</evidence>
<dbReference type="OMA" id="KYPKVKY"/>
<keyword evidence="7" id="KW-0812">Transmembrane</keyword>
<dbReference type="PANTHER" id="PTHR43078">
    <property type="entry name" value="UDP-GLUCURONIC ACID DECARBOXYLASE-RELATED"/>
    <property type="match status" value="1"/>
</dbReference>
<comment type="catalytic activity">
    <reaction evidence="17">
        <text>UDP-alpha-D-glucuronate + H(+) = UDP-alpha-D-xylose + CO2</text>
        <dbReference type="Rhea" id="RHEA:23916"/>
        <dbReference type="ChEBI" id="CHEBI:15378"/>
        <dbReference type="ChEBI" id="CHEBI:16526"/>
        <dbReference type="ChEBI" id="CHEBI:57632"/>
        <dbReference type="ChEBI" id="CHEBI:58052"/>
        <dbReference type="EC" id="4.1.1.35"/>
    </reaction>
    <physiologicalReaction direction="left-to-right" evidence="17">
        <dbReference type="Rhea" id="RHEA:23917"/>
    </physiologicalReaction>
</comment>
<dbReference type="SUPFAM" id="SSF51735">
    <property type="entry name" value="NAD(P)-binding Rossmann-fold domains"/>
    <property type="match status" value="1"/>
</dbReference>
<evidence type="ECO:0000256" key="14">
    <source>
        <dbReference type="ARBA" id="ARBA00023180"/>
    </source>
</evidence>
<keyword evidence="13" id="KW-0472">Membrane</keyword>
<comment type="similarity">
    <text evidence="4">Belongs to the NAD(P)-dependent epimerase/dehydratase family. UDP-glucuronic acid decarboxylase subfamily.</text>
</comment>
<evidence type="ECO:0000259" key="18">
    <source>
        <dbReference type="Pfam" id="PF16363"/>
    </source>
</evidence>
<dbReference type="RefSeq" id="XP_044561439.1">
    <property type="nucleotide sequence ID" value="XM_044707391.1"/>
</dbReference>
<protein>
    <recommendedName>
        <fullName evidence="6">UDP-glucuronic acid decarboxylase 1</fullName>
        <ecNumber evidence="5">4.1.1.35</ecNumber>
    </recommendedName>
    <alternativeName>
        <fullName evidence="16">UDP-glucuronate decarboxylase 1</fullName>
    </alternativeName>
</protein>
<comment type="subcellular location">
    <subcellularLocation>
        <location evidence="2">Golgi apparatus</location>
        <location evidence="2">Golgi stack membrane</location>
        <topology evidence="2">Single-pass type II membrane protein</topology>
    </subcellularLocation>
</comment>
<evidence type="ECO:0000256" key="1">
    <source>
        <dbReference type="ARBA" id="ARBA00001911"/>
    </source>
</evidence>
<dbReference type="VEuPathDB" id="AmoebaDB:FDP41_004021"/>
<dbReference type="FunFam" id="3.40.50.720:FF:000065">
    <property type="entry name" value="UDP-glucuronic acid decarboxylase 1"/>
    <property type="match status" value="1"/>
</dbReference>
<dbReference type="InterPro" id="IPR016040">
    <property type="entry name" value="NAD(P)-bd_dom"/>
</dbReference>
<keyword evidence="8" id="KW-0210">Decarboxylase</keyword>
<dbReference type="VEuPathDB" id="AmoebaDB:NfTy_069620"/>
<dbReference type="GO" id="GO:0042732">
    <property type="term" value="P:D-xylose metabolic process"/>
    <property type="evidence" value="ECO:0007669"/>
    <property type="project" value="InterPro"/>
</dbReference>
<keyword evidence="14" id="KW-0325">Glycoprotein</keyword>
<evidence type="ECO:0000256" key="8">
    <source>
        <dbReference type="ARBA" id="ARBA00022793"/>
    </source>
</evidence>
<dbReference type="EC" id="4.1.1.35" evidence="5"/>
<evidence type="ECO:0000256" key="12">
    <source>
        <dbReference type="ARBA" id="ARBA00023034"/>
    </source>
</evidence>
<evidence type="ECO:0000256" key="11">
    <source>
        <dbReference type="ARBA" id="ARBA00023027"/>
    </source>
</evidence>
<dbReference type="PANTHER" id="PTHR43078:SF6">
    <property type="entry name" value="UDP-GLUCURONIC ACID DECARBOXYLASE 1"/>
    <property type="match status" value="1"/>
</dbReference>
<evidence type="ECO:0000313" key="19">
    <source>
        <dbReference type="EMBL" id="KAF0976726.1"/>
    </source>
</evidence>
<feature type="domain" description="NAD(P)-binding" evidence="18">
    <location>
        <begin position="4"/>
        <end position="310"/>
    </location>
</feature>
<dbReference type="CDD" id="cd05230">
    <property type="entry name" value="UGD_SDR_e"/>
    <property type="match status" value="1"/>
</dbReference>
<evidence type="ECO:0000256" key="6">
    <source>
        <dbReference type="ARBA" id="ARBA00018816"/>
    </source>
</evidence>
<organism evidence="19 20">
    <name type="scientific">Naegleria fowleri</name>
    <name type="common">Brain eating amoeba</name>
    <dbReference type="NCBI Taxonomy" id="5763"/>
    <lineage>
        <taxon>Eukaryota</taxon>
        <taxon>Discoba</taxon>
        <taxon>Heterolobosea</taxon>
        <taxon>Tetramitia</taxon>
        <taxon>Eutetramitia</taxon>
        <taxon>Vahlkampfiidae</taxon>
        <taxon>Naegleria</taxon>
    </lineage>
</organism>
<dbReference type="GeneID" id="68111239"/>
<evidence type="ECO:0000256" key="13">
    <source>
        <dbReference type="ARBA" id="ARBA00023136"/>
    </source>
</evidence>
<dbReference type="EMBL" id="VFQX01000036">
    <property type="protein sequence ID" value="KAF0976726.1"/>
    <property type="molecule type" value="Genomic_DNA"/>
</dbReference>
<comment type="caution">
    <text evidence="19">The sequence shown here is derived from an EMBL/GenBank/DDBJ whole genome shotgun (WGS) entry which is preliminary data.</text>
</comment>
<dbReference type="AlphaFoldDB" id="A0A6A5BP09"/>
<evidence type="ECO:0000256" key="2">
    <source>
        <dbReference type="ARBA" id="ARBA00004447"/>
    </source>
</evidence>
<dbReference type="InterPro" id="IPR036291">
    <property type="entry name" value="NAD(P)-bd_dom_sf"/>
</dbReference>
<dbReference type="Gene3D" id="3.40.50.720">
    <property type="entry name" value="NAD(P)-binding Rossmann-like Domain"/>
    <property type="match status" value="1"/>
</dbReference>
<comment type="pathway">
    <text evidence="3">Nucleotide-sugar biosynthesis; UDP-alpha-D-xylose biosynthesis; UDP-alpha-D-xylose from UDP-alpha-D-glucuronate: step 1/1.</text>
</comment>
<keyword evidence="20" id="KW-1185">Reference proteome</keyword>
<keyword evidence="12" id="KW-0333">Golgi apparatus</keyword>
<dbReference type="InterPro" id="IPR044516">
    <property type="entry name" value="UXS-like"/>
</dbReference>
<dbReference type="GO" id="GO:0070403">
    <property type="term" value="F:NAD+ binding"/>
    <property type="evidence" value="ECO:0007669"/>
    <property type="project" value="InterPro"/>
</dbReference>
<dbReference type="GO" id="GO:0048040">
    <property type="term" value="F:UDP-glucuronate decarboxylase activity"/>
    <property type="evidence" value="ECO:0007669"/>
    <property type="project" value="UniProtKB-EC"/>
</dbReference>
<dbReference type="Pfam" id="PF16363">
    <property type="entry name" value="GDP_Man_Dehyd"/>
    <property type="match status" value="1"/>
</dbReference>
<evidence type="ECO:0000256" key="16">
    <source>
        <dbReference type="ARBA" id="ARBA00031585"/>
    </source>
</evidence>
<keyword evidence="9" id="KW-0735">Signal-anchor</keyword>
<sequence>MKILVTGGAGFLGSHMVDYLLKQSNNQDEIYIVDNLQTGSLVNLKHLNDLPNVHFIQADVINALNDDRISKLSGIEQIYHMACAASPPHYQKDPIHTTLTCVVGTYNMLTLATQWNARFLITSTSEVYGDPAINPQVETYWGNVNCTGTRSCYDEGKRTAETLCFDFNRTKKTDIRVARIFNTYGPRMNLTDGRIISNFVYQALKDINITVYGSGHQTRSFCYVSDQIEGLYKLMNQTNTIGPVNIGNPDEHTVLEMAQKIRALIGETENNKIVFHELPQDDPKVRKPDITRAKTLIGWEPKVGLDEGLALTIEDFSRRVKEEADLLNLEK</sequence>
<dbReference type="VEuPathDB" id="AmoebaDB:NF0116510"/>
<evidence type="ECO:0000256" key="4">
    <source>
        <dbReference type="ARBA" id="ARBA00007505"/>
    </source>
</evidence>
<keyword evidence="11" id="KW-0520">NAD</keyword>
<comment type="cofactor">
    <cofactor evidence="1">
        <name>NAD(+)</name>
        <dbReference type="ChEBI" id="CHEBI:57540"/>
    </cofactor>
</comment>
<name>A0A6A5BP09_NAEFO</name>
<evidence type="ECO:0000256" key="17">
    <source>
        <dbReference type="ARBA" id="ARBA00049410"/>
    </source>
</evidence>
<evidence type="ECO:0000256" key="5">
    <source>
        <dbReference type="ARBA" id="ARBA00012290"/>
    </source>
</evidence>
<accession>A0A6A5BP09</accession>